<gene>
    <name evidence="2" type="ORF">BST29_09305</name>
</gene>
<organism evidence="2 3">
    <name type="scientific">Mycobacterium malmoense</name>
    <dbReference type="NCBI Taxonomy" id="1780"/>
    <lineage>
        <taxon>Bacteria</taxon>
        <taxon>Bacillati</taxon>
        <taxon>Actinomycetota</taxon>
        <taxon>Actinomycetes</taxon>
        <taxon>Mycobacteriales</taxon>
        <taxon>Mycobacteriaceae</taxon>
        <taxon>Mycobacterium</taxon>
    </lineage>
</organism>
<evidence type="ECO:0000313" key="2">
    <source>
        <dbReference type="EMBL" id="ORA83719.1"/>
    </source>
</evidence>
<sequence length="59" mass="6271">MWHKRIGFSATRLVGLPGVTATTERWDMALATFALAVAAAYVGLHVSVLGYRLVTAPVG</sequence>
<accession>A0ABX3ST85</accession>
<name>A0ABX3ST85_MYCMA</name>
<keyword evidence="3" id="KW-1185">Reference proteome</keyword>
<keyword evidence="1" id="KW-0812">Transmembrane</keyword>
<keyword evidence="1" id="KW-1133">Transmembrane helix</keyword>
<evidence type="ECO:0000313" key="3">
    <source>
        <dbReference type="Proteomes" id="UP000243140"/>
    </source>
</evidence>
<dbReference type="EMBL" id="MVHV01000007">
    <property type="protein sequence ID" value="ORA83719.1"/>
    <property type="molecule type" value="Genomic_DNA"/>
</dbReference>
<dbReference type="Proteomes" id="UP000243140">
    <property type="component" value="Unassembled WGS sequence"/>
</dbReference>
<comment type="caution">
    <text evidence="2">The sequence shown here is derived from an EMBL/GenBank/DDBJ whole genome shotgun (WGS) entry which is preliminary data.</text>
</comment>
<proteinExistence type="predicted"/>
<keyword evidence="1" id="KW-0472">Membrane</keyword>
<evidence type="ECO:0000256" key="1">
    <source>
        <dbReference type="SAM" id="Phobius"/>
    </source>
</evidence>
<reference evidence="2 3" key="1">
    <citation type="submission" date="2017-02" db="EMBL/GenBank/DDBJ databases">
        <title>The new phylogeny of genus Mycobacterium.</title>
        <authorList>
            <person name="Tortoli E."/>
            <person name="Trovato A."/>
            <person name="Cirillo D.M."/>
        </authorList>
    </citation>
    <scope>NUCLEOTIDE SEQUENCE [LARGE SCALE GENOMIC DNA]</scope>
    <source>
        <strain evidence="2 3">IP1130001</strain>
    </source>
</reference>
<protein>
    <submittedName>
        <fullName evidence="2">Uncharacterized protein</fullName>
    </submittedName>
</protein>
<feature type="transmembrane region" description="Helical" evidence="1">
    <location>
        <begin position="31"/>
        <end position="54"/>
    </location>
</feature>